<sequence length="106" mass="12334">RWWSWSMEMVAKFQRTSSAVEGRNGSLAQLHHAHRGIDPKTLQVFKIIHNYDLRRIDGTTAAQRLFGQPFPDLFESVLAQMDEIPQARRYKNFTQPQMPTLHSVPD</sequence>
<feature type="non-terminal residue" evidence="1">
    <location>
        <position position="1"/>
    </location>
</feature>
<evidence type="ECO:0000313" key="2">
    <source>
        <dbReference type="Proteomes" id="UP000031561"/>
    </source>
</evidence>
<gene>
    <name evidence="1" type="ORF">QQ91_0013115</name>
</gene>
<dbReference type="InterPro" id="IPR045650">
    <property type="entry name" value="DUF6399"/>
</dbReference>
<evidence type="ECO:0000313" key="1">
    <source>
        <dbReference type="EMBL" id="MCM1983759.1"/>
    </source>
</evidence>
<accession>A0ABD4T588</accession>
<keyword evidence="2" id="KW-1185">Reference proteome</keyword>
<dbReference type="RefSeq" id="WP_236096191.1">
    <property type="nucleotide sequence ID" value="NZ_JTHE03000078.1"/>
</dbReference>
<geneLocation type="plasmid" evidence="1">
    <name>unnamed18</name>
</geneLocation>
<dbReference type="Pfam" id="PF19936">
    <property type="entry name" value="DUF6399"/>
    <property type="match status" value="1"/>
</dbReference>
<reference evidence="1 2" key="1">
    <citation type="journal article" date="2015" name="Genome Announc.">
        <title>Draft Genome Sequence of Filamentous Marine Cyanobacterium Lyngbya confervoides Strain BDU141951.</title>
        <authorList>
            <person name="Chandrababunaidu M.M."/>
            <person name="Sen D."/>
            <person name="Tripathy S."/>
        </authorList>
    </citation>
    <scope>NUCLEOTIDE SEQUENCE [LARGE SCALE GENOMIC DNA]</scope>
    <source>
        <strain evidence="1 2">BDU141951</strain>
    </source>
</reference>
<dbReference type="EMBL" id="JTHE03000078">
    <property type="protein sequence ID" value="MCM1983759.1"/>
    <property type="molecule type" value="Genomic_DNA"/>
</dbReference>
<name>A0ABD4T588_9CYAN</name>
<comment type="caution">
    <text evidence="1">The sequence shown here is derived from an EMBL/GenBank/DDBJ whole genome shotgun (WGS) entry which is preliminary data.</text>
</comment>
<protein>
    <submittedName>
        <fullName evidence="1">DUF6399 domain-containing protein</fullName>
    </submittedName>
</protein>
<dbReference type="AlphaFoldDB" id="A0ABD4T588"/>
<organism evidence="1 2">
    <name type="scientific">Lyngbya confervoides BDU141951</name>
    <dbReference type="NCBI Taxonomy" id="1574623"/>
    <lineage>
        <taxon>Bacteria</taxon>
        <taxon>Bacillati</taxon>
        <taxon>Cyanobacteriota</taxon>
        <taxon>Cyanophyceae</taxon>
        <taxon>Oscillatoriophycideae</taxon>
        <taxon>Oscillatoriales</taxon>
        <taxon>Microcoleaceae</taxon>
        <taxon>Lyngbya</taxon>
    </lineage>
</organism>
<keyword evidence="1" id="KW-0614">Plasmid</keyword>
<dbReference type="Proteomes" id="UP000031561">
    <property type="component" value="Unassembled WGS sequence"/>
</dbReference>
<proteinExistence type="predicted"/>